<feature type="transmembrane region" description="Helical" evidence="1">
    <location>
        <begin position="84"/>
        <end position="101"/>
    </location>
</feature>
<keyword evidence="1" id="KW-0472">Membrane</keyword>
<dbReference type="Proteomes" id="UP001164965">
    <property type="component" value="Chromosome"/>
</dbReference>
<dbReference type="RefSeq" id="WP_265383882.1">
    <property type="nucleotide sequence ID" value="NZ_CP110615.1"/>
</dbReference>
<gene>
    <name evidence="2" type="ORF">RHODO2019_04870</name>
</gene>
<organism evidence="2 3">
    <name type="scientific">Rhodococcus antarcticus</name>
    <dbReference type="NCBI Taxonomy" id="2987751"/>
    <lineage>
        <taxon>Bacteria</taxon>
        <taxon>Bacillati</taxon>
        <taxon>Actinomycetota</taxon>
        <taxon>Actinomycetes</taxon>
        <taxon>Mycobacteriales</taxon>
        <taxon>Nocardiaceae</taxon>
        <taxon>Rhodococcus</taxon>
    </lineage>
</organism>
<keyword evidence="1" id="KW-1133">Transmembrane helix</keyword>
<keyword evidence="3" id="KW-1185">Reference proteome</keyword>
<evidence type="ECO:0008006" key="4">
    <source>
        <dbReference type="Google" id="ProtNLM"/>
    </source>
</evidence>
<evidence type="ECO:0000313" key="3">
    <source>
        <dbReference type="Proteomes" id="UP001164965"/>
    </source>
</evidence>
<name>A0ABY6P3T3_9NOCA</name>
<feature type="transmembrane region" description="Helical" evidence="1">
    <location>
        <begin position="58"/>
        <end position="78"/>
    </location>
</feature>
<protein>
    <recommendedName>
        <fullName evidence="4">DoxX-like protein</fullName>
    </recommendedName>
</protein>
<proteinExistence type="predicted"/>
<accession>A0ABY6P3T3</accession>
<reference evidence="2" key="1">
    <citation type="submission" date="2022-10" db="EMBL/GenBank/DDBJ databases">
        <title>Rhodococcus sp.75.</title>
        <authorList>
            <person name="Sun M."/>
        </authorList>
    </citation>
    <scope>NUCLEOTIDE SEQUENCE</scope>
    <source>
        <strain evidence="2">75</strain>
    </source>
</reference>
<dbReference type="EMBL" id="CP110615">
    <property type="protein sequence ID" value="UZJ25778.1"/>
    <property type="molecule type" value="Genomic_DNA"/>
</dbReference>
<evidence type="ECO:0000256" key="1">
    <source>
        <dbReference type="SAM" id="Phobius"/>
    </source>
</evidence>
<sequence>MAAVLLVLDAVRNVSLLAAVAAGVDIPAAVVISQVALGVVELAVAAGVWGLHHWARTGALTVAALSLVLAAVGVVNAPSAGGKTVEAVGVLLCLGVLAVSLHPDTPRAYP</sequence>
<evidence type="ECO:0000313" key="2">
    <source>
        <dbReference type="EMBL" id="UZJ25778.1"/>
    </source>
</evidence>
<keyword evidence="1" id="KW-0812">Transmembrane</keyword>